<dbReference type="Pfam" id="PF00563">
    <property type="entry name" value="EAL"/>
    <property type="match status" value="1"/>
</dbReference>
<dbReference type="SMART" id="SM00267">
    <property type="entry name" value="GGDEF"/>
    <property type="match status" value="1"/>
</dbReference>
<accession>A0AAP2CLC6</accession>
<dbReference type="SUPFAM" id="SSF55073">
    <property type="entry name" value="Nucleotide cyclase"/>
    <property type="match status" value="1"/>
</dbReference>
<dbReference type="Gene3D" id="3.30.70.270">
    <property type="match status" value="1"/>
</dbReference>
<dbReference type="InterPro" id="IPR035919">
    <property type="entry name" value="EAL_sf"/>
</dbReference>
<dbReference type="PANTHER" id="PTHR33121:SF70">
    <property type="entry name" value="SIGNALING PROTEIN YKOW"/>
    <property type="match status" value="1"/>
</dbReference>
<dbReference type="Gene3D" id="3.20.20.450">
    <property type="entry name" value="EAL domain"/>
    <property type="match status" value="1"/>
</dbReference>
<name>A0AAP2CLC6_9RHOB</name>
<protein>
    <submittedName>
        <fullName evidence="3">Bifunctional diguanylate cyclase/phosphodiesterase</fullName>
    </submittedName>
</protein>
<dbReference type="InterPro" id="IPR029787">
    <property type="entry name" value="Nucleotide_cyclase"/>
</dbReference>
<feature type="domain" description="GGDEF" evidence="2">
    <location>
        <begin position="96"/>
        <end position="232"/>
    </location>
</feature>
<dbReference type="Pfam" id="PF00990">
    <property type="entry name" value="GGDEF"/>
    <property type="match status" value="1"/>
</dbReference>
<reference evidence="3 4" key="1">
    <citation type="journal article" date="2021" name="Arch. Microbiol.">
        <title>Harenicola maris gen. nov., sp. nov. isolated from the Sea of Japan shallow sediments.</title>
        <authorList>
            <person name="Romanenko L.A."/>
            <person name="Kurilenko V.V."/>
            <person name="Chernysheva N.Y."/>
            <person name="Tekutyeva L.A."/>
            <person name="Velansky P.V."/>
            <person name="Svetashev V.I."/>
            <person name="Isaeva M.P."/>
        </authorList>
    </citation>
    <scope>NUCLEOTIDE SEQUENCE [LARGE SCALE GENOMIC DNA]</scope>
    <source>
        <strain evidence="3 4">KMM 3653</strain>
    </source>
</reference>
<dbReference type="PROSITE" id="PS50883">
    <property type="entry name" value="EAL"/>
    <property type="match status" value="1"/>
</dbReference>
<dbReference type="InterPro" id="IPR001633">
    <property type="entry name" value="EAL_dom"/>
</dbReference>
<evidence type="ECO:0000259" key="1">
    <source>
        <dbReference type="PROSITE" id="PS50883"/>
    </source>
</evidence>
<keyword evidence="4" id="KW-1185">Reference proteome</keyword>
<comment type="caution">
    <text evidence="3">The sequence shown here is derived from an EMBL/GenBank/DDBJ whole genome shotgun (WGS) entry which is preliminary data.</text>
</comment>
<evidence type="ECO:0000313" key="3">
    <source>
        <dbReference type="EMBL" id="MBT0955801.1"/>
    </source>
</evidence>
<dbReference type="CDD" id="cd01949">
    <property type="entry name" value="GGDEF"/>
    <property type="match status" value="1"/>
</dbReference>
<dbReference type="RefSeq" id="WP_327792025.1">
    <property type="nucleotide sequence ID" value="NZ_JADQAZ010000001.1"/>
</dbReference>
<dbReference type="PANTHER" id="PTHR33121">
    <property type="entry name" value="CYCLIC DI-GMP PHOSPHODIESTERASE PDEF"/>
    <property type="match status" value="1"/>
</dbReference>
<dbReference type="PROSITE" id="PS50887">
    <property type="entry name" value="GGDEF"/>
    <property type="match status" value="1"/>
</dbReference>
<dbReference type="InterPro" id="IPR000160">
    <property type="entry name" value="GGDEF_dom"/>
</dbReference>
<dbReference type="Proteomes" id="UP001315686">
    <property type="component" value="Unassembled WGS sequence"/>
</dbReference>
<dbReference type="AlphaFoldDB" id="A0AAP2CLC6"/>
<dbReference type="SUPFAM" id="SSF141868">
    <property type="entry name" value="EAL domain-like"/>
    <property type="match status" value="1"/>
</dbReference>
<organism evidence="3 4">
    <name type="scientific">Harenicola maris</name>
    <dbReference type="NCBI Taxonomy" id="2841044"/>
    <lineage>
        <taxon>Bacteria</taxon>
        <taxon>Pseudomonadati</taxon>
        <taxon>Pseudomonadota</taxon>
        <taxon>Alphaproteobacteria</taxon>
        <taxon>Rhodobacterales</taxon>
        <taxon>Paracoccaceae</taxon>
        <taxon>Harenicola</taxon>
    </lineage>
</organism>
<dbReference type="EMBL" id="JADQAZ010000001">
    <property type="protein sequence ID" value="MBT0955801.1"/>
    <property type="molecule type" value="Genomic_DNA"/>
</dbReference>
<evidence type="ECO:0000259" key="2">
    <source>
        <dbReference type="PROSITE" id="PS50887"/>
    </source>
</evidence>
<sequence length="506" mass="56535">MQKFWNTCTALITPEGGKLWRFELLAFVPAFILGWYWLGGMGLTLMLAVALPVLVLTSGAFLRNGKPTTVDGLTGLPLRDTYLYFLEEHMRGKDEHLPTAFVVEIDDFYEVEELMGRSTADELLPKIANRLTGIARVDDICARLEGPRFAIGIAPTRRINLETALQLCERIQKELSEPYSIEATTLRITVSVGFCLGSRAPMPGGEALLEAAQVAAEEARRQGSAAIRAYSSDMRDMITSRNELVDDIVNGFDEGQFQPWFQPQIDAETGRLTGVEALARWEHPKSGVLLPGKFLPSMEAAGLMERLGEVMLSRSLAAMRKWDKEGLIVPTIGVNFSSTELRNPKLVDRIQWELDKFELKPQRLTIEILETVVAETEDDTISRNIAELAKLGCNIDLDDFGTGHASIANIRRFAVNRLKIDRSFVMQMHEDTEQYKVISAILLMAKQLDLDALAEGVENLQQQEMLASLGCHHLQGFGISRPIPFDEMTVWGKQRVETEAPTVRIV</sequence>
<evidence type="ECO:0000313" key="4">
    <source>
        <dbReference type="Proteomes" id="UP001315686"/>
    </source>
</evidence>
<dbReference type="CDD" id="cd01948">
    <property type="entry name" value="EAL"/>
    <property type="match status" value="1"/>
</dbReference>
<dbReference type="NCBIfam" id="TIGR00254">
    <property type="entry name" value="GGDEF"/>
    <property type="match status" value="1"/>
</dbReference>
<dbReference type="InterPro" id="IPR043128">
    <property type="entry name" value="Rev_trsase/Diguanyl_cyclase"/>
</dbReference>
<gene>
    <name evidence="3" type="ORF">IV417_00255</name>
</gene>
<dbReference type="GO" id="GO:0071111">
    <property type="term" value="F:cyclic-guanylate-specific phosphodiesterase activity"/>
    <property type="evidence" value="ECO:0007669"/>
    <property type="project" value="InterPro"/>
</dbReference>
<proteinExistence type="predicted"/>
<dbReference type="InterPro" id="IPR050706">
    <property type="entry name" value="Cyclic-di-GMP_PDE-like"/>
</dbReference>
<feature type="domain" description="EAL" evidence="1">
    <location>
        <begin position="241"/>
        <end position="496"/>
    </location>
</feature>
<dbReference type="SMART" id="SM00052">
    <property type="entry name" value="EAL"/>
    <property type="match status" value="1"/>
</dbReference>